<feature type="transmembrane region" description="Helical" evidence="1">
    <location>
        <begin position="115"/>
        <end position="134"/>
    </location>
</feature>
<dbReference type="AlphaFoldDB" id="A0A4R9GLP0"/>
<keyword evidence="1" id="KW-0812">Transmembrane</keyword>
<evidence type="ECO:0000313" key="3">
    <source>
        <dbReference type="Proteomes" id="UP000298458"/>
    </source>
</evidence>
<accession>A0A4R9GLP0</accession>
<dbReference type="Proteomes" id="UP000298458">
    <property type="component" value="Unassembled WGS sequence"/>
</dbReference>
<dbReference type="RefSeq" id="WP_135766407.1">
    <property type="nucleotide sequence ID" value="NZ_RQET01000001.1"/>
</dbReference>
<comment type="caution">
    <text evidence="2">The sequence shown here is derived from an EMBL/GenBank/DDBJ whole genome shotgun (WGS) entry which is preliminary data.</text>
</comment>
<sequence>MIFFAQTNSAGLLEQIVFPLFLFWFVGLTLVLLRNDIEVIWKVAIFFVFVFYFFQFFPELKESYDRLTRSYPTEILNWVTGMPRAFYFFLLFFWPIAVFRMFYSASPFLANSTAKVLLGFTLAYWILFLGYHQFSAPIDEFLKTKFVDWITVVPPK</sequence>
<keyword evidence="3" id="KW-1185">Reference proteome</keyword>
<name>A0A4R9GLP0_9LEPT</name>
<dbReference type="EMBL" id="RQET01000001">
    <property type="protein sequence ID" value="TGK14066.1"/>
    <property type="molecule type" value="Genomic_DNA"/>
</dbReference>
<reference evidence="2" key="1">
    <citation type="journal article" date="2019" name="PLoS Negl. Trop. Dis.">
        <title>Revisiting the worldwide diversity of Leptospira species in the environment.</title>
        <authorList>
            <person name="Vincent A.T."/>
            <person name="Schiettekatte O."/>
            <person name="Bourhy P."/>
            <person name="Veyrier F.J."/>
            <person name="Picardeau M."/>
        </authorList>
    </citation>
    <scope>NUCLEOTIDE SEQUENCE [LARGE SCALE GENOMIC DNA]</scope>
    <source>
        <strain evidence="2">SSW15</strain>
    </source>
</reference>
<dbReference type="OrthoDB" id="344970at2"/>
<organism evidence="2 3">
    <name type="scientific">Leptospira fletcheri</name>
    <dbReference type="NCBI Taxonomy" id="2484981"/>
    <lineage>
        <taxon>Bacteria</taxon>
        <taxon>Pseudomonadati</taxon>
        <taxon>Spirochaetota</taxon>
        <taxon>Spirochaetia</taxon>
        <taxon>Leptospirales</taxon>
        <taxon>Leptospiraceae</taxon>
        <taxon>Leptospira</taxon>
    </lineage>
</organism>
<evidence type="ECO:0000256" key="1">
    <source>
        <dbReference type="SAM" id="Phobius"/>
    </source>
</evidence>
<feature type="transmembrane region" description="Helical" evidence="1">
    <location>
        <begin position="39"/>
        <end position="57"/>
    </location>
</feature>
<feature type="transmembrane region" description="Helical" evidence="1">
    <location>
        <begin position="12"/>
        <end position="32"/>
    </location>
</feature>
<feature type="transmembrane region" description="Helical" evidence="1">
    <location>
        <begin position="85"/>
        <end position="103"/>
    </location>
</feature>
<keyword evidence="1" id="KW-1133">Transmembrane helix</keyword>
<evidence type="ECO:0000313" key="2">
    <source>
        <dbReference type="EMBL" id="TGK14066.1"/>
    </source>
</evidence>
<keyword evidence="1" id="KW-0472">Membrane</keyword>
<gene>
    <name evidence="2" type="ORF">EHO60_01605</name>
</gene>
<proteinExistence type="predicted"/>
<protein>
    <submittedName>
        <fullName evidence="2">Uncharacterized protein</fullName>
    </submittedName>
</protein>